<evidence type="ECO:0000256" key="2">
    <source>
        <dbReference type="ARBA" id="ARBA00010769"/>
    </source>
</evidence>
<keyword evidence="7" id="KW-0175">Coiled coil</keyword>
<dbReference type="Pfam" id="PF23593">
    <property type="entry name" value="HEAT_ATR"/>
    <property type="match status" value="1"/>
</dbReference>
<dbReference type="SMART" id="SM01343">
    <property type="entry name" value="FATC"/>
    <property type="match status" value="1"/>
</dbReference>
<dbReference type="InterPro" id="IPR003152">
    <property type="entry name" value="FATC_dom"/>
</dbReference>
<dbReference type="InterPro" id="IPR011989">
    <property type="entry name" value="ARM-like"/>
</dbReference>
<evidence type="ECO:0000259" key="10">
    <source>
        <dbReference type="PROSITE" id="PS51190"/>
    </source>
</evidence>
<dbReference type="PROSITE" id="PS51190">
    <property type="entry name" value="FATC"/>
    <property type="match status" value="1"/>
</dbReference>
<feature type="region of interest" description="Disordered" evidence="8">
    <location>
        <begin position="3767"/>
        <end position="3821"/>
    </location>
</feature>
<name>A0A2R5GRF6_9STRA</name>
<feature type="region of interest" description="Disordered" evidence="8">
    <location>
        <begin position="4118"/>
        <end position="4137"/>
    </location>
</feature>
<dbReference type="Proteomes" id="UP000241890">
    <property type="component" value="Unassembled WGS sequence"/>
</dbReference>
<dbReference type="SUPFAM" id="SSF56112">
    <property type="entry name" value="Protein kinase-like (PK-like)"/>
    <property type="match status" value="1"/>
</dbReference>
<dbReference type="GO" id="GO:0005694">
    <property type="term" value="C:chromosome"/>
    <property type="evidence" value="ECO:0007669"/>
    <property type="project" value="TreeGrafter"/>
</dbReference>
<evidence type="ECO:0000313" key="11">
    <source>
        <dbReference type="EMBL" id="GBG33462.1"/>
    </source>
</evidence>
<dbReference type="PROSITE" id="PS50290">
    <property type="entry name" value="PI3_4_KINASE_3"/>
    <property type="match status" value="1"/>
</dbReference>
<protein>
    <submittedName>
        <fullName evidence="11">Serine/threonine-protein kinase ATR</fullName>
    </submittedName>
</protein>
<keyword evidence="5" id="KW-0539">Nucleus</keyword>
<evidence type="ECO:0000313" key="12">
    <source>
        <dbReference type="Proteomes" id="UP000241890"/>
    </source>
</evidence>
<dbReference type="Gene3D" id="1.10.1070.11">
    <property type="entry name" value="Phosphatidylinositol 3-/4-kinase, catalytic domain"/>
    <property type="match status" value="1"/>
</dbReference>
<dbReference type="GO" id="GO:0000077">
    <property type="term" value="P:DNA damage checkpoint signaling"/>
    <property type="evidence" value="ECO:0007669"/>
    <property type="project" value="TreeGrafter"/>
</dbReference>
<dbReference type="SMART" id="SM00146">
    <property type="entry name" value="PI3Kc"/>
    <property type="match status" value="1"/>
</dbReference>
<organism evidence="11 12">
    <name type="scientific">Hondaea fermentalgiana</name>
    <dbReference type="NCBI Taxonomy" id="2315210"/>
    <lineage>
        <taxon>Eukaryota</taxon>
        <taxon>Sar</taxon>
        <taxon>Stramenopiles</taxon>
        <taxon>Bigyra</taxon>
        <taxon>Labyrinthulomycetes</taxon>
        <taxon>Thraustochytrida</taxon>
        <taxon>Thraustochytriidae</taxon>
        <taxon>Hondaea</taxon>
    </lineage>
</organism>
<feature type="region of interest" description="Disordered" evidence="8">
    <location>
        <begin position="1000"/>
        <end position="1024"/>
    </location>
</feature>
<dbReference type="InterPro" id="IPR016024">
    <property type="entry name" value="ARM-type_fold"/>
</dbReference>
<dbReference type="InterPro" id="IPR057564">
    <property type="entry name" value="HEAT_ATR"/>
</dbReference>
<evidence type="ECO:0000259" key="9">
    <source>
        <dbReference type="PROSITE" id="PS50290"/>
    </source>
</evidence>
<keyword evidence="11" id="KW-0808">Transferase</keyword>
<dbReference type="PANTHER" id="PTHR11139">
    <property type="entry name" value="ATAXIA TELANGIECTASIA MUTATED ATM -RELATED"/>
    <property type="match status" value="1"/>
</dbReference>
<feature type="region of interest" description="Disordered" evidence="8">
    <location>
        <begin position="1316"/>
        <end position="1336"/>
    </location>
</feature>
<dbReference type="InterPro" id="IPR011009">
    <property type="entry name" value="Kinase-like_dom_sf"/>
</dbReference>
<feature type="region of interest" description="Disordered" evidence="8">
    <location>
        <begin position="478"/>
        <end position="528"/>
    </location>
</feature>
<feature type="region of interest" description="Disordered" evidence="8">
    <location>
        <begin position="2822"/>
        <end position="2866"/>
    </location>
</feature>
<dbReference type="GO" id="GO:0004674">
    <property type="term" value="F:protein serine/threonine kinase activity"/>
    <property type="evidence" value="ECO:0007669"/>
    <property type="project" value="UniProtKB-KW"/>
</dbReference>
<evidence type="ECO:0000256" key="3">
    <source>
        <dbReference type="ARBA" id="ARBA00022527"/>
    </source>
</evidence>
<feature type="domain" description="PI3K/PI4K catalytic" evidence="9">
    <location>
        <begin position="3833"/>
        <end position="4150"/>
    </location>
</feature>
<dbReference type="InterPro" id="IPR036940">
    <property type="entry name" value="PI3/4_kinase_cat_sf"/>
</dbReference>
<feature type="coiled-coil region" evidence="7">
    <location>
        <begin position="101"/>
        <end position="176"/>
    </location>
</feature>
<dbReference type="InterPro" id="IPR021133">
    <property type="entry name" value="HEAT_type_2"/>
</dbReference>
<evidence type="ECO:0000256" key="4">
    <source>
        <dbReference type="ARBA" id="ARBA00022763"/>
    </source>
</evidence>
<comment type="subcellular location">
    <subcellularLocation>
        <location evidence="1">Nucleus</location>
    </subcellularLocation>
</comment>
<dbReference type="InterPro" id="IPR000403">
    <property type="entry name" value="PI3/4_kinase_cat_dom"/>
</dbReference>
<feature type="repeat" description="HEAT" evidence="6">
    <location>
        <begin position="2073"/>
        <end position="2111"/>
    </location>
</feature>
<dbReference type="GO" id="GO:0005634">
    <property type="term" value="C:nucleus"/>
    <property type="evidence" value="ECO:0007669"/>
    <property type="project" value="UniProtKB-SubCell"/>
</dbReference>
<evidence type="ECO:0000256" key="7">
    <source>
        <dbReference type="SAM" id="Coils"/>
    </source>
</evidence>
<evidence type="ECO:0000256" key="5">
    <source>
        <dbReference type="ARBA" id="ARBA00023242"/>
    </source>
</evidence>
<dbReference type="Pfam" id="PF02259">
    <property type="entry name" value="FAT"/>
    <property type="match status" value="2"/>
</dbReference>
<feature type="compositionally biased region" description="Low complexity" evidence="8">
    <location>
        <begin position="3795"/>
        <end position="3817"/>
    </location>
</feature>
<feature type="coiled-coil region" evidence="7">
    <location>
        <begin position="202"/>
        <end position="247"/>
    </location>
</feature>
<dbReference type="GO" id="GO:0006281">
    <property type="term" value="P:DNA repair"/>
    <property type="evidence" value="ECO:0007669"/>
    <property type="project" value="TreeGrafter"/>
</dbReference>
<dbReference type="PROSITE" id="PS50077">
    <property type="entry name" value="HEAT_REPEAT"/>
    <property type="match status" value="1"/>
</dbReference>
<dbReference type="InterPro" id="IPR003151">
    <property type="entry name" value="PIK-rel_kinase_FAT"/>
</dbReference>
<feature type="coiled-coil region" evidence="7">
    <location>
        <begin position="326"/>
        <end position="381"/>
    </location>
</feature>
<dbReference type="GO" id="GO:0000723">
    <property type="term" value="P:telomere maintenance"/>
    <property type="evidence" value="ECO:0007669"/>
    <property type="project" value="TreeGrafter"/>
</dbReference>
<proteinExistence type="inferred from homology"/>
<dbReference type="CDD" id="cd00892">
    <property type="entry name" value="PIKKc_ATR"/>
    <property type="match status" value="1"/>
</dbReference>
<accession>A0A2R5GRF6</accession>
<keyword evidence="11" id="KW-0418">Kinase</keyword>
<sequence length="4206" mass="461796">MVGPKSVSDSDEETALEAELRETSLLKKRTSCQAAEIAKLRRELDLFRHNQLHDLAGDYDDLLRTVRAHETAQDCFRQDLAQMQLAKQAAEFEAQTQAAAASAMREKLVESDSRVKTLEEKVARETEQRRALKERLLVLQERLCKQENDSTVRLVTEAYERKIQDLESRHLKAQHKWFLESKRIIAKSEEDISAPSEDRADLEATKRELEHMRGRHKIARETWEAKLEAMRVKVTRLEARLEAKTEDVNKSAAAHKTELDALKGELAVTLQTLNTVSAKHEALQSTVQVLVPEVKYARVAETSAQHRSQQIEKAVGQSMQEHRATENSLRAKLRTEQQARRRAENLVARHAAGLRALKTLCKKLKTAKERAERDLHEAQDTLQARLCSVESRLVRNSNSAGDHASSQMTKLDPAQIAKADLITSALKPNSPSPLAIVEHNVGPRWSSSSSQPACKSRMAALSSAELLRGLLKEIAAHRGRHDERDARLARGETVGDRAAAAAAGEAAADPERDPSCQPSSGSASLARAGNGAATRAVGDEDKCREMLNKVRHFIASLVEHCFTVSALQTVVERRKATGRSGETGCGATEMVLMPALELVRVLLAGTFCPHARAVFDFGDVNGVLALLLSTLNLLMQPCVGASGLEPLLWDSVLGTIAVLAEGDLQCVIVLIDDTNELLEALSADEASTPPVLKAFEGICAKASAASAKSLELKLGTREARWHAKSQTNRLAGRILARFAPALAAHPAFSALAGAISDRLDVLTANVTPGSGLTSGQLRAVGSLCAAAGDILAGTRAVAPALATALRKQLLEVGRAWALRRVASRASWTALASALAPMSVLSFDADDVSLASEIIRALLCRPGAKPMSQSHTAPAASAASTSRPGEAAMVSSIPFLRLCVCVVEARMKTDIALIRIVGLFANERLLSDASMHACVARCLAHGIAAVVAQDSSDLDESTSESCTRIFTVTDRTLRNGASGSLLHAIKDPPASPAFLGTVAGHGGGKKRKHPFTSSTSVHHGKAPVQSSRVRPLARDALVDTIQWLMLHSTGLETANRDKRTLDLTCTSILLQALVQVDSSIIDLDPGEMSFRVVLNRAAKLFGNLDVTSPRDRARETNLMEIAVDTALALAFKLHGMQRDCTKRRPEHEALCKAVQGLVSIFKRESWVTSGVSVRNMPSTPLAGQSNSSHGDRASISAGAHALAGVRRVRFPQDPLAKALDLPLEERFVILAGALPCDWFATEFATGTSAGSECQQNLHRRCTQVFGARLLNGSASLRLLTVSQLPDLIRNLRIRERVLAEFCESLTALIYLRGSEPSQSSTLSQDARYSQASDGDASHGSLRTLRGFLVKLGTMMSEGGSDAALEACTASVAEICQLPITEPLDTEASKDAFECTCHGKQSIAQRALGDVHGSVLLFNPWLHGVLGEDGALVDPSSISASARVAMVKCSIDIFRRVAHIGAWRGQDTPLIRLDSYRNMLHRLVGLLESPDQHVRQAIAEDISVFVEGCGGGRQFLAPKTPEHRRDTLAPRYQTVSEDAPGRCDMLRAIFSETMQTANVSLFMKTLRQLVGNTGKRHKRQLQQGITPRANSGSVAHSLLVAVGSIGCTAEVTYQVNGVNVGNNLLVWSLLMLAQQYAFAVAWSNEVNDRASHGTETEQETKSAVNEQSEAKAKTALEPLTASFHHPGTETILVELDATESLKRVAVEQFKRVAAAHGFMRSKSGSRKPVPPGVAIRRLFASTRKTLYPQLFVMLLSGPMVNKAPDAIEDLLFSVFEYSAESATNMVHDFSQPWPQGLDMPSSGEYDRQTSRIGTSDDLTGRMRSEGQGDDGASEAEPRAIFLSRFVKECLPDVLPDLLREMRVPVLFEVARRLYYNMPDEGLVRRLIIDNYDAWIVDLVQMLAQDQLKVSPNHATPSQSNQEPSGRDAWRRILEFCEFSIQEMLNLGRKTILSRIAFRLVDASGQPDEVAKSMLTLLAMYASSSKMSISRSATAASDAPLLGAAEKSEKQATTPSNEDLLLTFVRQEFMYMMSVLSEYIGERWRSGAQRAHALQCASLLLEKLGQQEIDPFLIKVLPTAKAALQDENPEVQLRACELMHKLVRLLSDGALRKNLSNVVVSILPCLQPPDRVVALHGTEEESPNTIRNVAQERAVATIHWLVVEKRECLGPVLGDIAELIPRRHPALSEVRQVLEAERGPANLLDRLRQLVELIKHESDNVRLLALSELRVVIADNASNLHKVLLDKSILSESASPHAPDELKMETNENDRKGGVTQLVSELVGTLLRLSRSGAAGSAADAMRAAQRATREVRLACGNCLGELGAIDPSRLDLDIVHAALTGARRPQTRAQKRLQPSKNTRFELDMGNENLAVHIIETYLVVALRAAPDPNSHMQVGMAIQELLSYFRDKKGYVLGDVDGPSQRSSASSRYLVMRELLSAPTMAIVRPFWDTSYAFVRGSDEVPRPHGRGGKSFFGPEVTFETSVGEWFAYLTAHCEGEQAHIFKAMRVLCTYHGATDLLQFLLPYAVQNVLYHARGGDLENDGDLGTQVRREIMEVLRDTWRGESCPGDDDGEIDAQWLASAGYPSEQEHHQEGKRASDSNNSNRLQSSNQAANAASGAASGYRGQSQSSQGSLGTHGSSARVQAKRDISGRIRRNAHAMFSLLDTLATWEKHMSIFLADQKAHAESAESASSSRSSTSSLRSRVEYLGDFSSKRLISQLLRRIPLRCLAEAAYRCGAVARSLRYMELHVRKTHAYDESGAGVSQGAWLSSRPVQFERDEITFLHRIYAALEQDPDGLLSVIAIRARHDGGPGTGFVLNRTRHTVSQWPVKSTPTSRRRPKQRRHHSRIRNPELQAPPGTHSGDGGQPTLLERVFELEFSGRWDEAVSCYERMLEKLRGVTKVDTDTTMMEMAAPASAAASANATGALSHAAKRQRNDIAPHFTNSVDAQVMARRMQLHQGQLSCLRRLNHLDLLVSIGDVDRNVCDESSVAGRPFCKEAMWRLSRWDDLARVLEKERFGDDGAQGATNDDDLELVLLNSGPGNMGSAYTDAVSRAMLALARSSSFSSAPTSSSSSSSSSFPSPAIQVPEVGLRQEFVKQIDRAKLQIMDFLSAVSTESYGRAYPLLLRLHALTELTTGWDVVHLAKRHRNRGVIGAVQNQDVRETSEPASAENAAAAAASAAPSAAVANAVGTSAFDLVASRSQIRRSLVDRGWEDRFKITAPSIEMRKELFEMRRVVFELSGLRADEMHGWLSLAKSARLAEDRQGCLEALQRVQECADDLLVSARSPRPDGKGTVFESNKEEAEVAQLKAKLQMAELYIQSSASSSGSSMLQLGGVSGPGAGVGSSSSGGVTGAAAHHRALMVLEPVQVDLEELEKATDQAPSMLRKTRAKALLMATNMMVESGQGMGEIIVQRYRSVLKQRPDWQRGHFHLARFFEYLMLKLEQSENSGGNRGGNGNSRGGMSAGSALALPSDRNEQEYRMQESQVLLLSVIRQYGKSLEHGGYDHIYESLPRLLTLWYDKAERLHPLVHSLNDQRRGSRAGASRSTRVLLSDGQGGGNRRAVEDTVLHGFNRMNTQVRKLGTLLPPYVWYTALPQLVSRMGVENEDVWSITKKILKHIAEAYPAQAFWHIMGVVKSKSVHRRERARILCQDLVDSPSSATHRWVRLSEDRHEVTMKTQFQNVSQVFDALVKIAKHKPRLLSEIQIDGRRGAAPGDPRRETKLKITNSGLLDGKKLCKRMQRCNLVVPTQAALTPTLPVAAKAKYRVRPSGPQQQRGQTRGAAAENASVTSIESPPSVVPGRESVSGRSSGAAGSDAPQVFGRQCPMMFQLHEIADIMSSKAAPKKIKVYGHNKESYNFLCKNEERGDLRKDARMMEFNTVVNRLFQRDPQARRRKLQLRTYAVVCLNESCGLLEWVENTTALRHTIQCVYKEEGIQSSLHVTWKEGRLDQERLQRCKDDPETKVRKWEEIRKRFPPLLHRWFINHFSGPEAWLSARSQFTRSCSAWSMIGHIVGLGDRHAENVLINTRTGECVHVDFDCLFDKGLTLQIPEVVPFRLTPQMVDGMDLGGAEGGFRTNAEVCLHVMRTHKPMLMSVLESFVVDPLVEWKRVKQTQGGNNLPAASGSNEVDQGKRAAQDKINAISERLDGIVRERKADLGRPDRSSDQVFELLPMSVQSQVHRLIREATDPLKLLSMYSGWAAFL</sequence>
<dbReference type="Pfam" id="PF00454">
    <property type="entry name" value="PI3_PI4_kinase"/>
    <property type="match status" value="1"/>
</dbReference>
<dbReference type="InterPro" id="IPR050517">
    <property type="entry name" value="DDR_Repair_Kinase"/>
</dbReference>
<dbReference type="SUPFAM" id="SSF48371">
    <property type="entry name" value="ARM repeat"/>
    <property type="match status" value="1"/>
</dbReference>
<dbReference type="PANTHER" id="PTHR11139:SF69">
    <property type="entry name" value="SERINE_THREONINE-PROTEIN KINASE ATR"/>
    <property type="match status" value="1"/>
</dbReference>
<dbReference type="Gene3D" id="3.30.1010.10">
    <property type="entry name" value="Phosphatidylinositol 3-kinase Catalytic Subunit, Chain A, domain 4"/>
    <property type="match status" value="1"/>
</dbReference>
<feature type="compositionally biased region" description="Low complexity" evidence="8">
    <location>
        <begin position="3770"/>
        <end position="3786"/>
    </location>
</feature>
<evidence type="ECO:0000256" key="6">
    <source>
        <dbReference type="PROSITE-ProRule" id="PRU00103"/>
    </source>
</evidence>
<feature type="compositionally biased region" description="Basic residues" evidence="8">
    <location>
        <begin position="2834"/>
        <end position="2847"/>
    </location>
</feature>
<comment type="caution">
    <text evidence="11">The sequence shown here is derived from an EMBL/GenBank/DDBJ whole genome shotgun (WGS) entry which is preliminary data.</text>
</comment>
<feature type="region of interest" description="Disordered" evidence="8">
    <location>
        <begin position="1648"/>
        <end position="1669"/>
    </location>
</feature>
<dbReference type="Gene3D" id="1.25.10.10">
    <property type="entry name" value="Leucine-rich Repeat Variant"/>
    <property type="match status" value="1"/>
</dbReference>
<comment type="similarity">
    <text evidence="2">Belongs to the PI3/PI4-kinase family. ATM subfamily.</text>
</comment>
<dbReference type="InParanoid" id="A0A2R5GRF6"/>
<feature type="region of interest" description="Disordered" evidence="8">
    <location>
        <begin position="2582"/>
        <end position="2647"/>
    </location>
</feature>
<evidence type="ECO:0000256" key="8">
    <source>
        <dbReference type="SAM" id="MobiDB-lite"/>
    </source>
</evidence>
<feature type="domain" description="FATC" evidence="10">
    <location>
        <begin position="4174"/>
        <end position="4206"/>
    </location>
</feature>
<feature type="compositionally biased region" description="Basic and acidic residues" evidence="8">
    <location>
        <begin position="478"/>
        <end position="495"/>
    </location>
</feature>
<feature type="region of interest" description="Disordered" evidence="8">
    <location>
        <begin position="3538"/>
        <end position="3560"/>
    </location>
</feature>
<feature type="region of interest" description="Disordered" evidence="8">
    <location>
        <begin position="1795"/>
        <end position="1832"/>
    </location>
</feature>
<feature type="compositionally biased region" description="Low complexity" evidence="8">
    <location>
        <begin position="2598"/>
        <end position="2632"/>
    </location>
</feature>
<evidence type="ECO:0000256" key="1">
    <source>
        <dbReference type="ARBA" id="ARBA00004123"/>
    </source>
</evidence>
<feature type="compositionally biased region" description="Low complexity" evidence="8">
    <location>
        <begin position="496"/>
        <end position="507"/>
    </location>
</feature>
<reference evidence="11 12" key="1">
    <citation type="submission" date="2017-12" db="EMBL/GenBank/DDBJ databases">
        <title>Sequencing, de novo assembly and annotation of complete genome of a new Thraustochytrid species, strain FCC1311.</title>
        <authorList>
            <person name="Sedici K."/>
            <person name="Godart F."/>
            <person name="Aiese Cigliano R."/>
            <person name="Sanseverino W."/>
            <person name="Barakat M."/>
            <person name="Ortet P."/>
            <person name="Marechal E."/>
            <person name="Cagnac O."/>
            <person name="Amato A."/>
        </authorList>
    </citation>
    <scope>NUCLEOTIDE SEQUENCE [LARGE SCALE GENOMIC DNA]</scope>
</reference>
<feature type="compositionally biased region" description="Polar residues" evidence="8">
    <location>
        <begin position="1316"/>
        <end position="1331"/>
    </location>
</feature>
<keyword evidence="12" id="KW-1185">Reference proteome</keyword>
<dbReference type="OrthoDB" id="381190at2759"/>
<dbReference type="Pfam" id="PF02260">
    <property type="entry name" value="FATC"/>
    <property type="match status" value="1"/>
</dbReference>
<feature type="compositionally biased region" description="Basic and acidic residues" evidence="8">
    <location>
        <begin position="1648"/>
        <end position="1658"/>
    </location>
</feature>
<keyword evidence="4" id="KW-0227">DNA damage</keyword>
<feature type="region of interest" description="Disordered" evidence="8">
    <location>
        <begin position="3448"/>
        <end position="3470"/>
    </location>
</feature>
<feature type="compositionally biased region" description="Basic and acidic residues" evidence="8">
    <location>
        <begin position="2585"/>
        <end position="2596"/>
    </location>
</feature>
<feature type="compositionally biased region" description="Gly residues" evidence="8">
    <location>
        <begin position="3452"/>
        <end position="3465"/>
    </location>
</feature>
<dbReference type="EMBL" id="BEYU01000156">
    <property type="protein sequence ID" value="GBG33462.1"/>
    <property type="molecule type" value="Genomic_DNA"/>
</dbReference>
<gene>
    <name evidence="11" type="ORF">FCC1311_096852</name>
</gene>
<keyword evidence="3" id="KW-0723">Serine/threonine-protein kinase</keyword>